<dbReference type="EMBL" id="CP045119">
    <property type="protein sequence ID" value="QIN84858.1"/>
    <property type="molecule type" value="Genomic_DNA"/>
</dbReference>
<gene>
    <name evidence="3" type="ORF">GBA63_21085</name>
</gene>
<organism evidence="3 4">
    <name type="scientific">Rubrobacter tropicus</name>
    <dbReference type="NCBI Taxonomy" id="2653851"/>
    <lineage>
        <taxon>Bacteria</taxon>
        <taxon>Bacillati</taxon>
        <taxon>Actinomycetota</taxon>
        <taxon>Rubrobacteria</taxon>
        <taxon>Rubrobacterales</taxon>
        <taxon>Rubrobacteraceae</taxon>
        <taxon>Rubrobacter</taxon>
    </lineage>
</organism>
<evidence type="ECO:0000313" key="3">
    <source>
        <dbReference type="EMBL" id="QIN84858.1"/>
    </source>
</evidence>
<keyword evidence="2" id="KW-0812">Transmembrane</keyword>
<dbReference type="InterPro" id="IPR010773">
    <property type="entry name" value="Mycophage_PG1_Gp7"/>
</dbReference>
<feature type="region of interest" description="Disordered" evidence="1">
    <location>
        <begin position="102"/>
        <end position="125"/>
    </location>
</feature>
<evidence type="ECO:0000256" key="2">
    <source>
        <dbReference type="SAM" id="Phobius"/>
    </source>
</evidence>
<reference evidence="3 4" key="1">
    <citation type="submission" date="2019-10" db="EMBL/GenBank/DDBJ databases">
        <title>Rubrobacter sp nov SCSIO 52090 isolated from a deep-sea sediment in the South China Sea.</title>
        <authorList>
            <person name="Chen R.W."/>
        </authorList>
    </citation>
    <scope>NUCLEOTIDE SEQUENCE [LARGE SCALE GENOMIC DNA]</scope>
    <source>
        <strain evidence="3 4">SCSIO 52909</strain>
    </source>
</reference>
<keyword evidence="2" id="KW-1133">Transmembrane helix</keyword>
<accession>A0A6G8QEJ0</accession>
<dbReference type="AlphaFoldDB" id="A0A6G8QEJ0"/>
<proteinExistence type="predicted"/>
<feature type="transmembrane region" description="Helical" evidence="2">
    <location>
        <begin position="257"/>
        <end position="274"/>
    </location>
</feature>
<protein>
    <submittedName>
        <fullName evidence="3">DUF1360 domain-containing protein</fullName>
    </submittedName>
</protein>
<feature type="compositionally biased region" description="Basic and acidic residues" evidence="1">
    <location>
        <begin position="115"/>
        <end position="125"/>
    </location>
</feature>
<keyword evidence="4" id="KW-1185">Reference proteome</keyword>
<dbReference type="Proteomes" id="UP000501452">
    <property type="component" value="Chromosome"/>
</dbReference>
<evidence type="ECO:0000256" key="1">
    <source>
        <dbReference type="SAM" id="MobiDB-lite"/>
    </source>
</evidence>
<keyword evidence="2" id="KW-0472">Membrane</keyword>
<sequence>MLVHLGLLGVLGLRVLGSRVLLSALVGHGSAFLSRGCPAYTRRGRPLPAFGTPPVLLHLSGHPGPPRLVMREDPLPVGGADARPNPRPRNAAPCFARGGAGDIRGASSTRHPKHEGRQMSDGKEPEGIFEGYSKGDDIQLSSYGLLAGVFNLIFAAFLLVSRGLGRPLPERVDAKDIALLGMATHKLSLVAAQDAIMSPLRAPFTELREKESPKKVDEKPRGEGLRRSLGELLTCKFCLSVWLASFFTYGLVLVPRVTRLVAAIFAVVTISDHLHQTYKALMNRA</sequence>
<evidence type="ECO:0000313" key="4">
    <source>
        <dbReference type="Proteomes" id="UP000501452"/>
    </source>
</evidence>
<name>A0A6G8QEJ0_9ACTN</name>
<feature type="transmembrane region" description="Helical" evidence="2">
    <location>
        <begin position="143"/>
        <end position="161"/>
    </location>
</feature>
<dbReference type="Pfam" id="PF07098">
    <property type="entry name" value="DUF1360"/>
    <property type="match status" value="1"/>
</dbReference>
<dbReference type="KEGG" id="rub:GBA63_21085"/>